<dbReference type="SUPFAM" id="SSF53795">
    <property type="entry name" value="PEP carboxykinase-like"/>
    <property type="match status" value="1"/>
</dbReference>
<organism evidence="1 2">
    <name type="scientific">Sphingomonas oligophenolica</name>
    <dbReference type="NCBI Taxonomy" id="301154"/>
    <lineage>
        <taxon>Bacteria</taxon>
        <taxon>Pseudomonadati</taxon>
        <taxon>Pseudomonadota</taxon>
        <taxon>Alphaproteobacteria</taxon>
        <taxon>Sphingomonadales</taxon>
        <taxon>Sphingomonadaceae</taxon>
        <taxon>Sphingomonas</taxon>
    </lineage>
</organism>
<dbReference type="Gene3D" id="3.40.50.300">
    <property type="entry name" value="P-loop containing nucleotide triphosphate hydrolases"/>
    <property type="match status" value="1"/>
</dbReference>
<dbReference type="RefSeq" id="WP_343887640.1">
    <property type="nucleotide sequence ID" value="NZ_BAAAEH010000005.1"/>
</dbReference>
<evidence type="ECO:0000313" key="2">
    <source>
        <dbReference type="Proteomes" id="UP001419910"/>
    </source>
</evidence>
<proteinExistence type="predicted"/>
<accession>A0ABU9XWY6</accession>
<dbReference type="InterPro" id="IPR027417">
    <property type="entry name" value="P-loop_NTPase"/>
</dbReference>
<evidence type="ECO:0008006" key="3">
    <source>
        <dbReference type="Google" id="ProtNLM"/>
    </source>
</evidence>
<dbReference type="Proteomes" id="UP001419910">
    <property type="component" value="Unassembled WGS sequence"/>
</dbReference>
<gene>
    <name evidence="1" type="ORF">ABC974_00370</name>
</gene>
<evidence type="ECO:0000313" key="1">
    <source>
        <dbReference type="EMBL" id="MEN2788069.1"/>
    </source>
</evidence>
<name>A0ABU9XWY6_9SPHN</name>
<keyword evidence="2" id="KW-1185">Reference proteome</keyword>
<protein>
    <recommendedName>
        <fullName evidence="3">Serine kinase</fullName>
    </recommendedName>
</protein>
<comment type="caution">
    <text evidence="1">The sequence shown here is derived from an EMBL/GenBank/DDBJ whole genome shotgun (WGS) entry which is preliminary data.</text>
</comment>
<dbReference type="EMBL" id="JBDIME010000001">
    <property type="protein sequence ID" value="MEN2788069.1"/>
    <property type="molecule type" value="Genomic_DNA"/>
</dbReference>
<reference evidence="1 2" key="1">
    <citation type="submission" date="2024-05" db="EMBL/GenBank/DDBJ databases">
        <authorList>
            <person name="Liu Q."/>
            <person name="Xin Y.-H."/>
        </authorList>
    </citation>
    <scope>NUCLEOTIDE SEQUENCE [LARGE SCALE GENOMIC DNA]</scope>
    <source>
        <strain evidence="1 2">CGMCC 1.10181</strain>
    </source>
</reference>
<sequence>MTHSASGARPRHLYSVFGLTLCSEIELPELQPVDGGNPDVEISYGKVAVPGQTGELVITADGAILVVAQAGRYQVQQGRRIVVDPAGGAAPRTVRLFLLGSAFGVLLHQRGLLPLHANAIAIDGRAIAFTGASGAGKSTLAALFHDRGHFLLSDDVCVIGADPAGRPIAHAGIPHMRLWRDALERSGRSAADFESVLGGRDKFTVPARRGDAPAAMPLGAIYVLKKAGEGGGGVAIRRLHGAAAFKALVANTYRGRYIAQLGDARRHWAASLELVATVPVFELERPWSPAWMPATLDAVEAHLRAGPE</sequence>